<dbReference type="InterPro" id="IPR005149">
    <property type="entry name" value="Tscrpt_reg_PadR_N"/>
</dbReference>
<dbReference type="Pfam" id="PF03551">
    <property type="entry name" value="PadR"/>
    <property type="match status" value="1"/>
</dbReference>
<dbReference type="PANTHER" id="PTHR43252">
    <property type="entry name" value="TRANSCRIPTIONAL REGULATOR YQJI"/>
    <property type="match status" value="1"/>
</dbReference>
<keyword evidence="4" id="KW-1185">Reference proteome</keyword>
<reference evidence="3 4" key="1">
    <citation type="submission" date="2019-08" db="EMBL/GenBank/DDBJ databases">
        <title>In-depth cultivation of the pig gut microbiome towards novel bacterial diversity and tailored functional studies.</title>
        <authorList>
            <person name="Wylensek D."/>
            <person name="Hitch T.C.A."/>
            <person name="Clavel T."/>
        </authorList>
    </citation>
    <scope>NUCLEOTIDE SEQUENCE [LARGE SCALE GENOMIC DNA]</scope>
    <source>
        <strain evidence="3 4">WB03_NA08</strain>
    </source>
</reference>
<accession>A0A6N7VQ18</accession>
<evidence type="ECO:0000313" key="3">
    <source>
        <dbReference type="EMBL" id="MSS83849.1"/>
    </source>
</evidence>
<gene>
    <name evidence="3" type="ORF">FYJ24_03545</name>
</gene>
<feature type="domain" description="Transcription regulator PadR N-terminal" evidence="2">
    <location>
        <begin position="52"/>
        <end position="121"/>
    </location>
</feature>
<dbReference type="PANTHER" id="PTHR43252:SF2">
    <property type="entry name" value="TRANSCRIPTION REGULATOR, PADR-LIKE FAMILY"/>
    <property type="match status" value="1"/>
</dbReference>
<feature type="region of interest" description="Disordered" evidence="1">
    <location>
        <begin position="1"/>
        <end position="42"/>
    </location>
</feature>
<dbReference type="RefSeq" id="WP_154543654.1">
    <property type="nucleotide sequence ID" value="NZ_VULO01000003.1"/>
</dbReference>
<dbReference type="AlphaFoldDB" id="A0A6N7VQ18"/>
<dbReference type="Gene3D" id="1.10.10.10">
    <property type="entry name" value="Winged helix-like DNA-binding domain superfamily/Winged helix DNA-binding domain"/>
    <property type="match status" value="1"/>
</dbReference>
<dbReference type="InterPro" id="IPR036388">
    <property type="entry name" value="WH-like_DNA-bd_sf"/>
</dbReference>
<comment type="caution">
    <text evidence="3">The sequence shown here is derived from an EMBL/GenBank/DDBJ whole genome shotgun (WGS) entry which is preliminary data.</text>
</comment>
<sequence length="184" mass="20524">MRFIHHPHCTPEPEEHRYRHHENPWGPPHHGHGPRGGGRGMRARRGDVRLALLSVLEEGPANGYGLIKRIEERTDGMWKTSPGSTYPTLAQLVDEGMVSASPQENGGTIYTLTDSGRETLHNEAARIAELWNGPRGGYEGGAELREAVGQLKQSLRAAAMRLDRQGRLRLVDMIKSLQEEVEKL</sequence>
<name>A0A6N7VQ18_9ACTO</name>
<dbReference type="EMBL" id="VULO01000003">
    <property type="protein sequence ID" value="MSS83849.1"/>
    <property type="molecule type" value="Genomic_DNA"/>
</dbReference>
<proteinExistence type="predicted"/>
<evidence type="ECO:0000256" key="1">
    <source>
        <dbReference type="SAM" id="MobiDB-lite"/>
    </source>
</evidence>
<dbReference type="SUPFAM" id="SSF46785">
    <property type="entry name" value="Winged helix' DNA-binding domain"/>
    <property type="match status" value="1"/>
</dbReference>
<organism evidence="3 4">
    <name type="scientific">Scrofimicrobium canadense</name>
    <dbReference type="NCBI Taxonomy" id="2652290"/>
    <lineage>
        <taxon>Bacteria</taxon>
        <taxon>Bacillati</taxon>
        <taxon>Actinomycetota</taxon>
        <taxon>Actinomycetes</taxon>
        <taxon>Actinomycetales</taxon>
        <taxon>Actinomycetaceae</taxon>
        <taxon>Scrofimicrobium</taxon>
    </lineage>
</organism>
<dbReference type="Proteomes" id="UP000470875">
    <property type="component" value="Unassembled WGS sequence"/>
</dbReference>
<evidence type="ECO:0000259" key="2">
    <source>
        <dbReference type="Pfam" id="PF03551"/>
    </source>
</evidence>
<feature type="compositionally biased region" description="Basic and acidic residues" evidence="1">
    <location>
        <begin position="9"/>
        <end position="23"/>
    </location>
</feature>
<evidence type="ECO:0000313" key="4">
    <source>
        <dbReference type="Proteomes" id="UP000470875"/>
    </source>
</evidence>
<dbReference type="InterPro" id="IPR036390">
    <property type="entry name" value="WH_DNA-bd_sf"/>
</dbReference>
<protein>
    <submittedName>
        <fullName evidence="3">Helix-turn-helix transcriptional regulator</fullName>
    </submittedName>
</protein>